<dbReference type="InterPro" id="IPR014215">
    <property type="entry name" value="Dipicolinic_acid_synth_A"/>
</dbReference>
<keyword evidence="3" id="KW-1185">Reference proteome</keyword>
<dbReference type="RefSeq" id="WP_379596200.1">
    <property type="nucleotide sequence ID" value="NZ_JBHUDE010000017.1"/>
</dbReference>
<dbReference type="NCBIfam" id="TIGR02853">
    <property type="entry name" value="spore_dpaA"/>
    <property type="match status" value="1"/>
</dbReference>
<dbReference type="Pfam" id="PF16924">
    <property type="entry name" value="DpaA_N"/>
    <property type="match status" value="1"/>
</dbReference>
<proteinExistence type="predicted"/>
<accession>A0ABW4HNB9</accession>
<feature type="domain" description="Dipicolinate synthase subunit A N-terminal" evidence="1">
    <location>
        <begin position="7"/>
        <end position="118"/>
    </location>
</feature>
<dbReference type="NCBIfam" id="NF006162">
    <property type="entry name" value="PRK08306.1"/>
    <property type="match status" value="1"/>
</dbReference>
<evidence type="ECO:0000313" key="2">
    <source>
        <dbReference type="EMBL" id="MFD1606873.1"/>
    </source>
</evidence>
<reference evidence="3" key="1">
    <citation type="journal article" date="2019" name="Int. J. Syst. Evol. Microbiol.">
        <title>The Global Catalogue of Microorganisms (GCM) 10K type strain sequencing project: providing services to taxonomists for standard genome sequencing and annotation.</title>
        <authorList>
            <consortium name="The Broad Institute Genomics Platform"/>
            <consortium name="The Broad Institute Genome Sequencing Center for Infectious Disease"/>
            <person name="Wu L."/>
            <person name="Ma J."/>
        </authorList>
    </citation>
    <scope>NUCLEOTIDE SEQUENCE [LARGE SCALE GENOMIC DNA]</scope>
    <source>
        <strain evidence="3">CGMCC 1.12376</strain>
    </source>
</reference>
<organism evidence="2 3">
    <name type="scientific">Oceanobacillus luteolus</name>
    <dbReference type="NCBI Taxonomy" id="1274358"/>
    <lineage>
        <taxon>Bacteria</taxon>
        <taxon>Bacillati</taxon>
        <taxon>Bacillota</taxon>
        <taxon>Bacilli</taxon>
        <taxon>Bacillales</taxon>
        <taxon>Bacillaceae</taxon>
        <taxon>Oceanobacillus</taxon>
    </lineage>
</organism>
<protein>
    <submittedName>
        <fullName evidence="2">Dipicolinic acid synthetase subunit A</fullName>
    </submittedName>
</protein>
<name>A0ABW4HNB9_9BACI</name>
<gene>
    <name evidence="2" type="primary">dpaA</name>
    <name evidence="2" type="ORF">ACFSBH_04325</name>
</gene>
<dbReference type="Gene3D" id="3.40.50.720">
    <property type="entry name" value="NAD(P)-binding Rossmann-like Domain"/>
    <property type="match status" value="1"/>
</dbReference>
<dbReference type="InterPro" id="IPR036291">
    <property type="entry name" value="NAD(P)-bd_dom_sf"/>
</dbReference>
<dbReference type="SUPFAM" id="SSF51735">
    <property type="entry name" value="NAD(P)-binding Rossmann-fold domains"/>
    <property type="match status" value="1"/>
</dbReference>
<comment type="caution">
    <text evidence="2">The sequence shown here is derived from an EMBL/GenBank/DDBJ whole genome shotgun (WGS) entry which is preliminary data.</text>
</comment>
<evidence type="ECO:0000259" key="1">
    <source>
        <dbReference type="Pfam" id="PF16924"/>
    </source>
</evidence>
<dbReference type="InterPro" id="IPR031629">
    <property type="entry name" value="DpaA_N"/>
</dbReference>
<dbReference type="Proteomes" id="UP001597221">
    <property type="component" value="Unassembled WGS sequence"/>
</dbReference>
<evidence type="ECO:0000313" key="3">
    <source>
        <dbReference type="Proteomes" id="UP001597221"/>
    </source>
</evidence>
<dbReference type="EMBL" id="JBHUDE010000017">
    <property type="protein sequence ID" value="MFD1606873.1"/>
    <property type="molecule type" value="Genomic_DNA"/>
</dbReference>
<sequence>MAKRSKLFIIGGDQRYLEVINQLAAKDIVIYLDGYDQLTFSDSNIHNEVPGDFSQIDAILIPLNGTDKAGKVEAVYSDQSVELSLDMLKQTPEHCVVYTGISTDYLDEVCGLADRELVCLTDRDDIAIMNSIPTAEATLHLAIQETDFTIHGSDVMVLGFGRVGMTVARLFANVGAKTRVAVRKDTDFARITEMGMQPVQIGEIAEHMAGVDICINTIPHLILDEHVLSQVEISTLLLDLASKPGGIDFKFAHRKGLKAIHALGLPGKTAPKTAGKIISDVLYRLLA</sequence>